<accession>A0A6C1TWY8</accession>
<dbReference type="EMBL" id="RXIR01000010">
    <property type="protein sequence ID" value="TVS28697.1"/>
    <property type="molecule type" value="Genomic_DNA"/>
</dbReference>
<evidence type="ECO:0000259" key="1">
    <source>
        <dbReference type="Pfam" id="PF09848"/>
    </source>
</evidence>
<evidence type="ECO:0000313" key="4">
    <source>
        <dbReference type="Proteomes" id="UP000336646"/>
    </source>
</evidence>
<reference evidence="2 5" key="2">
    <citation type="submission" date="2020-07" db="EMBL/GenBank/DDBJ databases">
        <authorList>
            <person name="Khare M."/>
        </authorList>
    </citation>
    <scope>NUCLEOTIDE SEQUENCE [LARGE SCALE GENOMIC DNA]</scope>
    <source>
        <strain evidence="2 5">P8776</strain>
    </source>
</reference>
<feature type="domain" description="Schlafen group 3-like DNA/RNA helicase" evidence="1">
    <location>
        <begin position="250"/>
        <end position="617"/>
    </location>
</feature>
<evidence type="ECO:0000313" key="5">
    <source>
        <dbReference type="Proteomes" id="UP000580709"/>
    </source>
</evidence>
<dbReference type="Proteomes" id="UP000580709">
    <property type="component" value="Unassembled WGS sequence"/>
</dbReference>
<dbReference type="Proteomes" id="UP000336646">
    <property type="component" value="Unassembled WGS sequence"/>
</dbReference>
<proteinExistence type="predicted"/>
<dbReference type="AlphaFoldDB" id="A0A6C1TWY8"/>
<evidence type="ECO:0000313" key="2">
    <source>
        <dbReference type="EMBL" id="MBA4506011.1"/>
    </source>
</evidence>
<dbReference type="Gene3D" id="3.40.50.300">
    <property type="entry name" value="P-loop containing nucleotide triphosphate hydrolases"/>
    <property type="match status" value="1"/>
</dbReference>
<dbReference type="RefSeq" id="WP_144773134.1">
    <property type="nucleotide sequence ID" value="NZ_JACEOR010000544.1"/>
</dbReference>
<gene>
    <name evidence="3" type="ORF">EKI59_06080</name>
    <name evidence="2" type="ORF">H0H28_11950</name>
</gene>
<organism evidence="3 4">
    <name type="scientific">Corynebacterium sanguinis</name>
    <dbReference type="NCBI Taxonomy" id="2594913"/>
    <lineage>
        <taxon>Bacteria</taxon>
        <taxon>Bacillati</taxon>
        <taxon>Actinomycetota</taxon>
        <taxon>Actinomycetes</taxon>
        <taxon>Mycobacteriales</taxon>
        <taxon>Corynebacteriaceae</taxon>
        <taxon>Corynebacterium</taxon>
    </lineage>
</organism>
<keyword evidence="5" id="KW-1185">Reference proteome</keyword>
<dbReference type="InterPro" id="IPR027417">
    <property type="entry name" value="P-loop_NTPase"/>
</dbReference>
<evidence type="ECO:0000313" key="3">
    <source>
        <dbReference type="EMBL" id="TVS28697.1"/>
    </source>
</evidence>
<comment type="caution">
    <text evidence="3">The sequence shown here is derived from an EMBL/GenBank/DDBJ whole genome shotgun (WGS) entry which is preliminary data.</text>
</comment>
<sequence length="634" mass="71828">MTNELVIRGKFRTEVRSFDYSAESLRNFLAYIRDKGDSVSQRLLLNFPTVYIVYTRTKQGFHVYVGETNDIAQRTTTHLSNDPRLADSELAGLVSDDPGVNGVSNSVRRSQTWRLFRDRDSKILVIGHSLFNKSMTLEVEDRLMLYLAAIDDVVSAEKRRVFLNNARRNVQTEYFTRDYVDDAFTNIWMRLREREPELFPIEQLVRDSALFKASPFHQLNAQQVGAKLAILDSVEAAIKDAEGPKSDQSQLILVQGGAGTGKTVLLSSVFYDLAHLPVDPDSPTQESTLDVYMLVNHDEQITVYTQIAERLGLSAIKNPRVMKPTRFINSHQAGDQIADVVLVDEAHLLWTQGKQSYRGENQLKDILELARVVVAVFDPNQVLAGNQYWNEDDLRALRERAGEENCLQLDQQMRIDSEGPAEEWIHRFVHGNEVLPIPTNDKYQIQVFGTPEELHEAVKARSKTEGDSQIEKGLSRLIATYDWKFSNGKTKPKDGATWDVVIGDFRLPWNNQQKGRKNSSLSWAEREHSIDEVGSIFTIQGFDLNFAGVILGPSVIYRNGRVQFDPEASMNPNVRNRRGEVVNGKKVMMDVSESLLRNQLNVLMTRGVRGMGIYAVDAELREALIRAQRDGAIL</sequence>
<dbReference type="OrthoDB" id="3193269at2"/>
<protein>
    <submittedName>
        <fullName evidence="3">DUF2075 domain-containing protein</fullName>
    </submittedName>
</protein>
<dbReference type="EMBL" id="JACEOR010000544">
    <property type="protein sequence ID" value="MBA4506011.1"/>
    <property type="molecule type" value="Genomic_DNA"/>
</dbReference>
<reference evidence="3 4" key="1">
    <citation type="submission" date="2018-12" db="EMBL/GenBank/DDBJ databases">
        <title>Corynebacterium sanguinis sp. nov., a clinically-associated and environmental corynebacterium.</title>
        <authorList>
            <person name="Gonzales-Siles L."/>
            <person name="Jaen-Luchoro D."/>
            <person name="Cardew S."/>
            <person name="Inganas E."/>
            <person name="Ohlen M."/>
            <person name="Jensie-Markopolous S."/>
            <person name="Pinyeiro-Iglesias B."/>
            <person name="Molin K."/>
            <person name="Skovbjerg S."/>
            <person name="Svensson-Stadler L."/>
            <person name="Funke G."/>
            <person name="Moore E.R.B."/>
        </authorList>
    </citation>
    <scope>NUCLEOTIDE SEQUENCE [LARGE SCALE GENOMIC DNA]</scope>
    <source>
        <strain evidence="3 4">58734</strain>
    </source>
</reference>
<dbReference type="SUPFAM" id="SSF52540">
    <property type="entry name" value="P-loop containing nucleoside triphosphate hydrolases"/>
    <property type="match status" value="1"/>
</dbReference>
<dbReference type="Pfam" id="PF09848">
    <property type="entry name" value="SLFN-g3_helicase"/>
    <property type="match status" value="1"/>
</dbReference>
<name>A0A6C1TWY8_9CORY</name>
<dbReference type="InterPro" id="IPR018647">
    <property type="entry name" value="SLFN_3-like_DNA/RNA_helicase"/>
</dbReference>